<evidence type="ECO:0000256" key="5">
    <source>
        <dbReference type="ARBA" id="ARBA00023054"/>
    </source>
</evidence>
<keyword evidence="4" id="KW-0243">Dynein</keyword>
<dbReference type="RefSeq" id="XP_015469428.1">
    <property type="nucleotide sequence ID" value="XM_015609794.1"/>
</dbReference>
<feature type="coiled-coil region" evidence="7">
    <location>
        <begin position="249"/>
        <end position="307"/>
    </location>
</feature>
<evidence type="ECO:0000256" key="7">
    <source>
        <dbReference type="SAM" id="Coils"/>
    </source>
</evidence>
<dbReference type="GO" id="GO:0005819">
    <property type="term" value="C:spindle"/>
    <property type="evidence" value="ECO:0007669"/>
    <property type="project" value="UniProtKB-SubCell"/>
</dbReference>
<dbReference type="Proteomes" id="UP000054251">
    <property type="component" value="Unassembled WGS sequence"/>
</dbReference>
<dbReference type="SMART" id="SM01052">
    <property type="entry name" value="CAP_GLY"/>
    <property type="match status" value="1"/>
</dbReference>
<reference evidence="9 10" key="1">
    <citation type="submission" date="2015-11" db="EMBL/GenBank/DDBJ databases">
        <title>The genome of Debaryomyces fabryi.</title>
        <authorList>
            <person name="Tafer H."/>
            <person name="Lopandic K."/>
        </authorList>
    </citation>
    <scope>NUCLEOTIDE SEQUENCE [LARGE SCALE GENOMIC DNA]</scope>
    <source>
        <strain evidence="9 10">CBS 789</strain>
    </source>
</reference>
<evidence type="ECO:0000259" key="8">
    <source>
        <dbReference type="PROSITE" id="PS50245"/>
    </source>
</evidence>
<dbReference type="PANTHER" id="PTHR18916">
    <property type="entry name" value="DYNACTIN 1-RELATED MICROTUBULE-BINDING"/>
    <property type="match status" value="1"/>
</dbReference>
<comment type="subcellular location">
    <subcellularLocation>
        <location evidence="1">Cytoplasm</location>
        <location evidence="1">Cytoskeleton</location>
        <location evidence="1">Spindle</location>
    </subcellularLocation>
</comment>
<dbReference type="GeneID" id="26837973"/>
<protein>
    <recommendedName>
        <fullName evidence="8">CAP-Gly domain-containing protein</fullName>
    </recommendedName>
</protein>
<dbReference type="PROSITE" id="PS00845">
    <property type="entry name" value="CAP_GLY_1"/>
    <property type="match status" value="1"/>
</dbReference>
<dbReference type="PANTHER" id="PTHR18916:SF6">
    <property type="entry name" value="DYNACTIN SUBUNIT 1"/>
    <property type="match status" value="1"/>
</dbReference>
<evidence type="ECO:0000313" key="10">
    <source>
        <dbReference type="Proteomes" id="UP000054251"/>
    </source>
</evidence>
<keyword evidence="10" id="KW-1185">Reference proteome</keyword>
<keyword evidence="2" id="KW-0963">Cytoplasm</keyword>
<dbReference type="PROSITE" id="PS50245">
    <property type="entry name" value="CAP_GLY_2"/>
    <property type="match status" value="1"/>
</dbReference>
<dbReference type="InterPro" id="IPR036859">
    <property type="entry name" value="CAP-Gly_dom_sf"/>
</dbReference>
<dbReference type="GO" id="GO:0030286">
    <property type="term" value="C:dynein complex"/>
    <property type="evidence" value="ECO:0007669"/>
    <property type="project" value="UniProtKB-KW"/>
</dbReference>
<dbReference type="Gene3D" id="2.30.30.190">
    <property type="entry name" value="CAP Gly-rich-like domain"/>
    <property type="match status" value="1"/>
</dbReference>
<feature type="coiled-coil region" evidence="7">
    <location>
        <begin position="740"/>
        <end position="834"/>
    </location>
</feature>
<evidence type="ECO:0000256" key="6">
    <source>
        <dbReference type="ARBA" id="ARBA00023212"/>
    </source>
</evidence>
<name>A0A0V1Q471_9ASCO</name>
<evidence type="ECO:0000256" key="4">
    <source>
        <dbReference type="ARBA" id="ARBA00023017"/>
    </source>
</evidence>
<dbReference type="Pfam" id="PF01302">
    <property type="entry name" value="CAP_GLY"/>
    <property type="match status" value="1"/>
</dbReference>
<keyword evidence="5 7" id="KW-0175">Coiled coil</keyword>
<accession>A0A0V1Q471</accession>
<sequence length="974" mass="112577">MEELSINQRVFVKDEPGIIRFIGETQFASGTWIGVELQNAHGKNNGSVNDIRYFECEKKDANYGVFVRHSLISTNSIQKSKSIDTLNLENIINKLQDKLRNANGEVEKLKKKIELLKEDVTRHRGATMSLESKLEMVTTDKEFLEDSNRKVNQALEELQLKYEDLKTDFQIMLEEMELNKQIEQEIISQMKESDANDIDFQVLLLRNRLLEIALTSLQKLSAENELNLKNEIQDLNLRLIEKEKGIGSHDELLRNLSAAQETIDSLQSQLDSALQLEKMIEHLNLENDNLHSKVSSLTKTIDELTELHELDKSLEENQALVEKELRKDIYDLSSKIKANVAVIEELNRKNKYMESKISEFKKKSNSNVEDGENLEELQMQLEALRLEFRKTQSSNEYYKITHDLINAKLEILQENMHFPNAKYKEVLRILLSIKLNISAITIINNIINMAIQKGPSSSKGTLLSVTNRFHSLKSFLQNISALWEYNYNLDAYRLVEDKFYKMISDLQLRIDNSTTYVKEGNYDSINTDYIDEFLLEATELMDLKFIESDETSVYFQNTSCANFLLESYRNEASLCIKIVNILKGFLDTSREMEEFISSTNQLDNIISESQSQEIEFDRLILKLKDSFNNGNSINVSMSSMPHFGSSLRELNSPIELLLKILLEVEVESRLNKNPVSIDILVLKNIFDIKVAGTSPKFSSVLDILKQRDCFMKLQVINNHRTLPKVYSLLGNDHALDANSTNDAEEELKSLKQKYAGLSTKFFEKEKFIQELQLNIKFLQSSMEKTSDRNKDYIQNIKAELDQIKDKYEESNQKCQELLEANEKIESEIEDLRGSSRIEGDKYYDKFASLESENQHNVNMALLDEIVVLRKLLKHSNNEHDKQREHGLDWLNKSLISKYKMERSLNIALKFERNSSNLRDISKNARLANISNKSATWRPKSSIPKYMALILEENATNYLEQRNLTLSLLSSSSLY</sequence>
<dbReference type="SUPFAM" id="SSF74924">
    <property type="entry name" value="Cap-Gly domain"/>
    <property type="match status" value="1"/>
</dbReference>
<comment type="caution">
    <text evidence="9">The sequence shown here is derived from an EMBL/GenBank/DDBJ whole genome shotgun (WGS) entry which is preliminary data.</text>
</comment>
<evidence type="ECO:0000313" key="9">
    <source>
        <dbReference type="EMBL" id="KSA03326.1"/>
    </source>
</evidence>
<organism evidence="9 10">
    <name type="scientific">Debaryomyces fabryi</name>
    <dbReference type="NCBI Taxonomy" id="58627"/>
    <lineage>
        <taxon>Eukaryota</taxon>
        <taxon>Fungi</taxon>
        <taxon>Dikarya</taxon>
        <taxon>Ascomycota</taxon>
        <taxon>Saccharomycotina</taxon>
        <taxon>Pichiomycetes</taxon>
        <taxon>Debaryomycetaceae</taxon>
        <taxon>Debaryomyces</taxon>
    </lineage>
</organism>
<feature type="domain" description="CAP-Gly" evidence="8">
    <location>
        <begin position="23"/>
        <end position="68"/>
    </location>
</feature>
<gene>
    <name evidence="9" type="ORF">AC631_00964</name>
</gene>
<dbReference type="AlphaFoldDB" id="A0A0V1Q471"/>
<evidence type="ECO:0000256" key="2">
    <source>
        <dbReference type="ARBA" id="ARBA00022490"/>
    </source>
</evidence>
<evidence type="ECO:0000256" key="1">
    <source>
        <dbReference type="ARBA" id="ARBA00004186"/>
    </source>
</evidence>
<evidence type="ECO:0000256" key="3">
    <source>
        <dbReference type="ARBA" id="ARBA00022701"/>
    </source>
</evidence>
<feature type="coiled-coil region" evidence="7">
    <location>
        <begin position="85"/>
        <end position="193"/>
    </location>
</feature>
<dbReference type="EMBL" id="LMYN01000011">
    <property type="protein sequence ID" value="KSA03326.1"/>
    <property type="molecule type" value="Genomic_DNA"/>
</dbReference>
<feature type="coiled-coil region" evidence="7">
    <location>
        <begin position="343"/>
        <end position="394"/>
    </location>
</feature>
<keyword evidence="6" id="KW-0206">Cytoskeleton</keyword>
<dbReference type="OrthoDB" id="2130750at2759"/>
<dbReference type="GO" id="GO:0005874">
    <property type="term" value="C:microtubule"/>
    <property type="evidence" value="ECO:0007669"/>
    <property type="project" value="UniProtKB-KW"/>
</dbReference>
<dbReference type="InterPro" id="IPR000938">
    <property type="entry name" value="CAP-Gly_domain"/>
</dbReference>
<keyword evidence="3" id="KW-0493">Microtubule</keyword>
<proteinExistence type="predicted"/>